<evidence type="ECO:0000256" key="1">
    <source>
        <dbReference type="ARBA" id="ARBA00004123"/>
    </source>
</evidence>
<feature type="domain" description="C2H2-type" evidence="13">
    <location>
        <begin position="338"/>
        <end position="365"/>
    </location>
</feature>
<dbReference type="Pfam" id="PF00096">
    <property type="entry name" value="zf-C2H2"/>
    <property type="match status" value="4"/>
</dbReference>
<dbReference type="Proteomes" id="UP001652626">
    <property type="component" value="Chromosome Z"/>
</dbReference>
<comment type="similarity">
    <text evidence="10">Belongs to the snail C2H2-type zinc-finger protein family.</text>
</comment>
<evidence type="ECO:0000256" key="8">
    <source>
        <dbReference type="ARBA" id="ARBA00023163"/>
    </source>
</evidence>
<proteinExistence type="inferred from homology"/>
<dbReference type="RefSeq" id="XP_026489524.1">
    <property type="nucleotide sequence ID" value="XM_026633739.2"/>
</dbReference>
<keyword evidence="9" id="KW-0539">Nucleus</keyword>
<dbReference type="OMA" id="ECCRCHK"/>
<sequence length="425" mass="47727">MPRCYMVKKSNQRHDGPPPCSPTEASVAPPCYSPSEDTATTEAGRAEYEEPAYNPMERTAADTEAAHDLLSLANSLPPLPLPPPPPPPPPPPIFTMLQPPETPIIPVYTYTIQPTNIFIIADEPPEPIYHVLPTVAPIPQFEYMLEPQLSYLAYQPMPEQQIQFLDSVAVPVIETLHSLNPVPFSASHMESVLITEPFPDPLPQPLIEPLPECLPESLPQPLHETLPEPMPQALHEPLPETEPVPQMEPEVEPELDPELELEPELIEENELQNSKDKMNKYDCDECGKRYATSSNLSRHKQTHRSLDSHEAKRCNDCGKAYVSMPALAMHVLTHRMGHVCGVCGKQFSRPWLLRGHLRSHTGERPYDCPVSGCSKAFADRSNLRAHLQTHSAEKNYECCRCHKTFALKSYLTKHLETTCLVFMNE</sequence>
<dbReference type="PROSITE" id="PS00028">
    <property type="entry name" value="ZINC_FINGER_C2H2_1"/>
    <property type="match status" value="4"/>
</dbReference>
<dbReference type="AlphaFoldDB" id="A0A8B8HXE1"/>
<keyword evidence="5" id="KW-0862">Zinc</keyword>
<keyword evidence="7" id="KW-0238">DNA-binding</keyword>
<evidence type="ECO:0000256" key="5">
    <source>
        <dbReference type="ARBA" id="ARBA00022833"/>
    </source>
</evidence>
<feature type="domain" description="C2H2-type" evidence="13">
    <location>
        <begin position="281"/>
        <end position="308"/>
    </location>
</feature>
<evidence type="ECO:0000256" key="10">
    <source>
        <dbReference type="ARBA" id="ARBA00037948"/>
    </source>
</evidence>
<evidence type="ECO:0000256" key="9">
    <source>
        <dbReference type="ARBA" id="ARBA00023242"/>
    </source>
</evidence>
<dbReference type="InterPro" id="IPR013087">
    <property type="entry name" value="Znf_C2H2_type"/>
</dbReference>
<keyword evidence="2" id="KW-0479">Metal-binding</keyword>
<evidence type="ECO:0000259" key="13">
    <source>
        <dbReference type="PROSITE" id="PS50157"/>
    </source>
</evidence>
<evidence type="ECO:0000256" key="4">
    <source>
        <dbReference type="ARBA" id="ARBA00022771"/>
    </source>
</evidence>
<evidence type="ECO:0000256" key="7">
    <source>
        <dbReference type="ARBA" id="ARBA00023125"/>
    </source>
</evidence>
<keyword evidence="8" id="KW-0804">Transcription</keyword>
<dbReference type="PROSITE" id="PS50157">
    <property type="entry name" value="ZINC_FINGER_C2H2_2"/>
    <property type="match status" value="5"/>
</dbReference>
<dbReference type="GeneID" id="113395978"/>
<dbReference type="GO" id="GO:0000978">
    <property type="term" value="F:RNA polymerase II cis-regulatory region sequence-specific DNA binding"/>
    <property type="evidence" value="ECO:0007669"/>
    <property type="project" value="TreeGrafter"/>
</dbReference>
<keyword evidence="6" id="KW-0805">Transcription regulation</keyword>
<reference evidence="15" key="1">
    <citation type="submission" date="2025-08" db="UniProtKB">
        <authorList>
            <consortium name="RefSeq"/>
        </authorList>
    </citation>
    <scope>IDENTIFICATION</scope>
    <source>
        <tissue evidence="15">Whole body</tissue>
    </source>
</reference>
<evidence type="ECO:0000313" key="15">
    <source>
        <dbReference type="RefSeq" id="XP_026489524.1"/>
    </source>
</evidence>
<keyword evidence="14" id="KW-1185">Reference proteome</keyword>
<feature type="domain" description="C2H2-type" evidence="13">
    <location>
        <begin position="396"/>
        <end position="425"/>
    </location>
</feature>
<organism evidence="14 15">
    <name type="scientific">Vanessa tameamea</name>
    <name type="common">Kamehameha butterfly</name>
    <dbReference type="NCBI Taxonomy" id="334116"/>
    <lineage>
        <taxon>Eukaryota</taxon>
        <taxon>Metazoa</taxon>
        <taxon>Ecdysozoa</taxon>
        <taxon>Arthropoda</taxon>
        <taxon>Hexapoda</taxon>
        <taxon>Insecta</taxon>
        <taxon>Pterygota</taxon>
        <taxon>Neoptera</taxon>
        <taxon>Endopterygota</taxon>
        <taxon>Lepidoptera</taxon>
        <taxon>Glossata</taxon>
        <taxon>Ditrysia</taxon>
        <taxon>Papilionoidea</taxon>
        <taxon>Nymphalidae</taxon>
        <taxon>Nymphalinae</taxon>
        <taxon>Vanessa</taxon>
    </lineage>
</organism>
<evidence type="ECO:0000256" key="3">
    <source>
        <dbReference type="ARBA" id="ARBA00022737"/>
    </source>
</evidence>
<dbReference type="SMART" id="SM00355">
    <property type="entry name" value="ZnF_C2H2"/>
    <property type="match status" value="5"/>
</dbReference>
<feature type="region of interest" description="Disordered" evidence="12">
    <location>
        <begin position="1"/>
        <end position="63"/>
    </location>
</feature>
<dbReference type="FunFam" id="3.30.160.60:FF:000322">
    <property type="entry name" value="GDNF-inducible zinc finger protein 1"/>
    <property type="match status" value="1"/>
</dbReference>
<feature type="domain" description="C2H2-type" evidence="13">
    <location>
        <begin position="312"/>
        <end position="334"/>
    </location>
</feature>
<dbReference type="OrthoDB" id="5428132at2759"/>
<name>A0A8B8HXE1_VANTA</name>
<dbReference type="Gene3D" id="3.30.160.60">
    <property type="entry name" value="Classic Zinc Finger"/>
    <property type="match status" value="4"/>
</dbReference>
<dbReference type="GO" id="GO:0000981">
    <property type="term" value="F:DNA-binding transcription factor activity, RNA polymerase II-specific"/>
    <property type="evidence" value="ECO:0007669"/>
    <property type="project" value="TreeGrafter"/>
</dbReference>
<dbReference type="FunFam" id="3.30.160.60:FF:000043">
    <property type="entry name" value="Scratch family zinc finger 2"/>
    <property type="match status" value="1"/>
</dbReference>
<evidence type="ECO:0000256" key="6">
    <source>
        <dbReference type="ARBA" id="ARBA00023015"/>
    </source>
</evidence>
<dbReference type="InterPro" id="IPR036236">
    <property type="entry name" value="Znf_C2H2_sf"/>
</dbReference>
<dbReference type="GO" id="GO:0008270">
    <property type="term" value="F:zinc ion binding"/>
    <property type="evidence" value="ECO:0007669"/>
    <property type="project" value="UniProtKB-KW"/>
</dbReference>
<accession>A0A8B8HXE1</accession>
<evidence type="ECO:0000256" key="2">
    <source>
        <dbReference type="ARBA" id="ARBA00022723"/>
    </source>
</evidence>
<gene>
    <name evidence="15" type="primary">LOC113395978</name>
</gene>
<dbReference type="PANTHER" id="PTHR24388">
    <property type="entry name" value="ZINC FINGER PROTEIN"/>
    <property type="match status" value="1"/>
</dbReference>
<comment type="subcellular location">
    <subcellularLocation>
        <location evidence="1">Nucleus</location>
    </subcellularLocation>
</comment>
<dbReference type="PANTHER" id="PTHR24388:SF38">
    <property type="entry name" value="PROTEIN SNAIL"/>
    <property type="match status" value="1"/>
</dbReference>
<dbReference type="SUPFAM" id="SSF57667">
    <property type="entry name" value="beta-beta-alpha zinc fingers"/>
    <property type="match status" value="2"/>
</dbReference>
<keyword evidence="4 11" id="KW-0863">Zinc-finger</keyword>
<evidence type="ECO:0000313" key="14">
    <source>
        <dbReference type="Proteomes" id="UP001652626"/>
    </source>
</evidence>
<dbReference type="GO" id="GO:0005634">
    <property type="term" value="C:nucleus"/>
    <property type="evidence" value="ECO:0007669"/>
    <property type="project" value="UniProtKB-SubCell"/>
</dbReference>
<dbReference type="FunFam" id="3.30.160.60:FF:000125">
    <property type="entry name" value="Putative zinc finger protein 143"/>
    <property type="match status" value="1"/>
</dbReference>
<dbReference type="InterPro" id="IPR050527">
    <property type="entry name" value="Snail/Krueppel_Znf"/>
</dbReference>
<protein>
    <submittedName>
        <fullName evidence="15">Zinc finger protein SNAI2-like</fullName>
    </submittedName>
</protein>
<evidence type="ECO:0000256" key="11">
    <source>
        <dbReference type="PROSITE-ProRule" id="PRU00042"/>
    </source>
</evidence>
<keyword evidence="3" id="KW-0677">Repeat</keyword>
<feature type="domain" description="C2H2-type" evidence="13">
    <location>
        <begin position="366"/>
        <end position="395"/>
    </location>
</feature>
<evidence type="ECO:0000256" key="12">
    <source>
        <dbReference type="SAM" id="MobiDB-lite"/>
    </source>
</evidence>